<dbReference type="RefSeq" id="WP_188027619.1">
    <property type="nucleotide sequence ID" value="NZ_JACHGR010000010.1"/>
</dbReference>
<comment type="caution">
    <text evidence="3">The sequence shown here is derived from an EMBL/GenBank/DDBJ whole genome shotgun (WGS) entry which is preliminary data.</text>
</comment>
<evidence type="ECO:0000256" key="1">
    <source>
        <dbReference type="SAM" id="MobiDB-lite"/>
    </source>
</evidence>
<dbReference type="GO" id="GO:0015074">
    <property type="term" value="P:DNA integration"/>
    <property type="evidence" value="ECO:0007669"/>
    <property type="project" value="InterPro"/>
</dbReference>
<feature type="region of interest" description="Disordered" evidence="1">
    <location>
        <begin position="631"/>
        <end position="665"/>
    </location>
</feature>
<keyword evidence="4" id="KW-1185">Reference proteome</keyword>
<dbReference type="AlphaFoldDB" id="A0A841GJP2"/>
<dbReference type="Proteomes" id="UP000585721">
    <property type="component" value="Unassembled WGS sequence"/>
</dbReference>
<dbReference type="PROSITE" id="PS50994">
    <property type="entry name" value="INTEGRASE"/>
    <property type="match status" value="1"/>
</dbReference>
<evidence type="ECO:0000259" key="2">
    <source>
        <dbReference type="PROSITE" id="PS50994"/>
    </source>
</evidence>
<evidence type="ECO:0000313" key="4">
    <source>
        <dbReference type="Proteomes" id="UP000585721"/>
    </source>
</evidence>
<organism evidence="3 4">
    <name type="scientific">Tolumonas osonensis</name>
    <dbReference type="NCBI Taxonomy" id="675874"/>
    <lineage>
        <taxon>Bacteria</taxon>
        <taxon>Pseudomonadati</taxon>
        <taxon>Pseudomonadota</taxon>
        <taxon>Gammaproteobacteria</taxon>
        <taxon>Aeromonadales</taxon>
        <taxon>Aeromonadaceae</taxon>
        <taxon>Tolumonas</taxon>
    </lineage>
</organism>
<dbReference type="GO" id="GO:0003676">
    <property type="term" value="F:nucleic acid binding"/>
    <property type="evidence" value="ECO:0007669"/>
    <property type="project" value="InterPro"/>
</dbReference>
<gene>
    <name evidence="3" type="ORF">HNR75_002853</name>
</gene>
<accession>A0A841GJP2</accession>
<protein>
    <submittedName>
        <fullName evidence="3">Transposase InsO family protein</fullName>
    </submittedName>
</protein>
<reference evidence="3 4" key="1">
    <citation type="submission" date="2020-08" db="EMBL/GenBank/DDBJ databases">
        <title>Genomic Encyclopedia of Type Strains, Phase IV (KMG-IV): sequencing the most valuable type-strain genomes for metagenomic binning, comparative biology and taxonomic classification.</title>
        <authorList>
            <person name="Goeker M."/>
        </authorList>
    </citation>
    <scope>NUCLEOTIDE SEQUENCE [LARGE SCALE GENOMIC DNA]</scope>
    <source>
        <strain evidence="3 4">DSM 22975</strain>
    </source>
</reference>
<proteinExistence type="predicted"/>
<name>A0A841GJP2_9GAMM</name>
<sequence length="695" mass="80723">MWKINEVLSFDDVRYRILHIHQSEIIWINIDENKGIPKLVLHLQLVEWMDNGRLVRSQDPYAYLIHEEPLVDSAAFKKREYAYQVISPVIFDDQCFETTVRAQRIKHVEQTGIATKANIYRLLRQYWQRGQTLNALLPDFKNMGAPNKKRAATNINKVGRKRQYGDSVGIKIDESIERLMRVTIEEKLLTSTQLSVAKALRDFKNKFIQYYPDVSKENLPTRRQFEYFYKREYDQSARVQARTDEGIYKKDVRPLTGTATAASFGPGSRYEIDATIADIYLVADDDRRKIVGRPTLYVVIDVFSRMIVGFYIGFDNPSYVVAMQAFINACIDKTEICHSLGLNISVEDWPCIGLPDVVLADRGELMSNQLDSLISTFNVRIESAPPRRGDAKGIVERCFKTLQAEFKPYAPGVVVGNKIKKHGERDYRLDAAITISDFARIIIRTILFRNNHHVLTKYDRDADLPIDMPSIPIYLWHWGLQNRTGRLRTVDPEFLRIAVLPREKVSVSTSGVCLWGMYYTSSEMLREGWLLRSQEVNRPDKLEAAYDPSCADTIYLFPQSGSRSYWICSLTEQSRRFRGMTFWQVWDIQKEEKHSQANAIFDEDVHRRELDDFIQGVITESKKLLPNIQESNQQRIQQIRSNKKEAREQERQQRTKSTTVQPEQNIAEVIPLQNSEDDYSYPFFIPGLFETDEDE</sequence>
<dbReference type="Gene3D" id="3.30.420.10">
    <property type="entry name" value="Ribonuclease H-like superfamily/Ribonuclease H"/>
    <property type="match status" value="1"/>
</dbReference>
<dbReference type="InterPro" id="IPR012337">
    <property type="entry name" value="RNaseH-like_sf"/>
</dbReference>
<dbReference type="EMBL" id="JACHGR010000010">
    <property type="protein sequence ID" value="MBB6056906.1"/>
    <property type="molecule type" value="Genomic_DNA"/>
</dbReference>
<evidence type="ECO:0000313" key="3">
    <source>
        <dbReference type="EMBL" id="MBB6056906.1"/>
    </source>
</evidence>
<dbReference type="InterPro" id="IPR001584">
    <property type="entry name" value="Integrase_cat-core"/>
</dbReference>
<feature type="compositionally biased region" description="Basic and acidic residues" evidence="1">
    <location>
        <begin position="642"/>
        <end position="653"/>
    </location>
</feature>
<dbReference type="InterPro" id="IPR036397">
    <property type="entry name" value="RNaseH_sf"/>
</dbReference>
<feature type="compositionally biased region" description="Polar residues" evidence="1">
    <location>
        <begin position="655"/>
        <end position="664"/>
    </location>
</feature>
<dbReference type="SUPFAM" id="SSF53098">
    <property type="entry name" value="Ribonuclease H-like"/>
    <property type="match status" value="1"/>
</dbReference>
<feature type="domain" description="Integrase catalytic" evidence="2">
    <location>
        <begin position="262"/>
        <end position="473"/>
    </location>
</feature>
<feature type="compositionally biased region" description="Polar residues" evidence="1">
    <location>
        <begin position="631"/>
        <end position="640"/>
    </location>
</feature>